<sequence length="105" mass="11328">MRYELPDGGTVVVVVQQEAADADNLRLAARSDAVIEAQTDFESATAVVTPIAESLIGRMRGMSRKPDTVEVEFGLSLSMKMGAVIASSSMQANFKIKIVWNGHDE</sequence>
<evidence type="ECO:0000313" key="3">
    <source>
        <dbReference type="Proteomes" id="UP001464923"/>
    </source>
</evidence>
<dbReference type="Pfam" id="PF19493">
    <property type="entry name" value="Trypco1"/>
    <property type="match status" value="1"/>
</dbReference>
<name>A0ABV1K4N6_9PSEU</name>
<reference evidence="2 3" key="1">
    <citation type="submission" date="2024-03" db="EMBL/GenBank/DDBJ databases">
        <title>Draft genome sequence of Pseudonocardia tropica JCM 19149.</title>
        <authorList>
            <person name="Butdee W."/>
            <person name="Duangmal K."/>
        </authorList>
    </citation>
    <scope>NUCLEOTIDE SEQUENCE [LARGE SCALE GENOMIC DNA]</scope>
    <source>
        <strain evidence="2 3">JCM 19149</strain>
    </source>
</reference>
<organism evidence="2 3">
    <name type="scientific">Pseudonocardia tropica</name>
    <dbReference type="NCBI Taxonomy" id="681289"/>
    <lineage>
        <taxon>Bacteria</taxon>
        <taxon>Bacillati</taxon>
        <taxon>Actinomycetota</taxon>
        <taxon>Actinomycetes</taxon>
        <taxon>Pseudonocardiales</taxon>
        <taxon>Pseudonocardiaceae</taxon>
        <taxon>Pseudonocardia</taxon>
    </lineage>
</organism>
<gene>
    <name evidence="2" type="ORF">WHI96_26310</name>
</gene>
<dbReference type="NCBIfam" id="NF041216">
    <property type="entry name" value="CU044_2847_fam"/>
    <property type="match status" value="1"/>
</dbReference>
<dbReference type="Proteomes" id="UP001464923">
    <property type="component" value="Unassembled WGS sequence"/>
</dbReference>
<accession>A0ABV1K4N6</accession>
<evidence type="ECO:0000259" key="1">
    <source>
        <dbReference type="Pfam" id="PF19493"/>
    </source>
</evidence>
<dbReference type="EMBL" id="JBEDNP010000032">
    <property type="protein sequence ID" value="MEQ3542327.1"/>
    <property type="molecule type" value="Genomic_DNA"/>
</dbReference>
<keyword evidence="3" id="KW-1185">Reference proteome</keyword>
<feature type="domain" description="Trypsin-co-occurring" evidence="1">
    <location>
        <begin position="4"/>
        <end position="101"/>
    </location>
</feature>
<dbReference type="RefSeq" id="WP_349302469.1">
    <property type="nucleotide sequence ID" value="NZ_JBEDNP010000032.1"/>
</dbReference>
<proteinExistence type="predicted"/>
<comment type="caution">
    <text evidence="2">The sequence shown here is derived from an EMBL/GenBank/DDBJ whole genome shotgun (WGS) entry which is preliminary data.</text>
</comment>
<dbReference type="InterPro" id="IPR045794">
    <property type="entry name" value="Trypco1"/>
</dbReference>
<protein>
    <submittedName>
        <fullName evidence="2">CU044_2847 family protein</fullName>
    </submittedName>
</protein>
<evidence type="ECO:0000313" key="2">
    <source>
        <dbReference type="EMBL" id="MEQ3542327.1"/>
    </source>
</evidence>